<dbReference type="Proteomes" id="UP000541770">
    <property type="component" value="Unassembled WGS sequence"/>
</dbReference>
<dbReference type="InterPro" id="IPR027396">
    <property type="entry name" value="DsrEFH-like"/>
</dbReference>
<comment type="caution">
    <text evidence="1">The sequence shown here is derived from an EMBL/GenBank/DDBJ whole genome shotgun (WGS) entry which is preliminary data.</text>
</comment>
<dbReference type="EMBL" id="JACGDE010000009">
    <property type="protein sequence ID" value="MBA6066133.1"/>
    <property type="molecule type" value="Genomic_DNA"/>
</dbReference>
<protein>
    <submittedName>
        <fullName evidence="1">Sulfurtransferase complex subunit TusB</fullName>
    </submittedName>
</protein>
<dbReference type="PANTHER" id="PTHR37526:SF1">
    <property type="entry name" value="PROTEIN TUSB"/>
    <property type="match status" value="1"/>
</dbReference>
<dbReference type="GO" id="GO:0002143">
    <property type="term" value="P:tRNA wobble position uridine thiolation"/>
    <property type="evidence" value="ECO:0007669"/>
    <property type="project" value="InterPro"/>
</dbReference>
<reference evidence="1 2" key="1">
    <citation type="submission" date="2020-07" db="EMBL/GenBank/DDBJ databases">
        <title>Diversity of carbapenemase encoding genes among Pseudomonas putida group clinical isolates in a tertiary Brazilian hospital.</title>
        <authorList>
            <person name="Alberto-Lei F."/>
            <person name="Nodari C.S."/>
            <person name="Streling A.P."/>
            <person name="Paulino J.T."/>
            <person name="Bessa-Neto F.O."/>
            <person name="Cayo R."/>
            <person name="Gales A.C."/>
        </authorList>
    </citation>
    <scope>NUCLEOTIDE SEQUENCE [LARGE SCALE GENOMIC DNA]</scope>
    <source>
        <strain evidence="1 2">14802</strain>
    </source>
</reference>
<dbReference type="RefSeq" id="WP_062359680.1">
    <property type="nucleotide sequence ID" value="NZ_BQIL01000017.1"/>
</dbReference>
<gene>
    <name evidence="1" type="primary">dsrH</name>
    <name evidence="1" type="ORF">H4C75_15355</name>
</gene>
<evidence type="ECO:0000313" key="1">
    <source>
        <dbReference type="EMBL" id="MBA6066133.1"/>
    </source>
</evidence>
<dbReference type="NCBIfam" id="TIGR03011">
    <property type="entry name" value="sulf_tusB_dsrH"/>
    <property type="match status" value="1"/>
</dbReference>
<dbReference type="InterPro" id="IPR007215">
    <property type="entry name" value="Sulphur_relay_TusB/DsrH"/>
</dbReference>
<evidence type="ECO:0000313" key="2">
    <source>
        <dbReference type="Proteomes" id="UP000541770"/>
    </source>
</evidence>
<accession>A0A7W2JW14</accession>
<keyword evidence="1" id="KW-0808">Transferase</keyword>
<name>A0A7W2JW14_9PSED</name>
<dbReference type="PANTHER" id="PTHR37526">
    <property type="entry name" value="PROTEIN TUSB"/>
    <property type="match status" value="1"/>
</dbReference>
<dbReference type="AlphaFoldDB" id="A0A7W2JW14"/>
<dbReference type="SUPFAM" id="SSF75169">
    <property type="entry name" value="DsrEFH-like"/>
    <property type="match status" value="1"/>
</dbReference>
<dbReference type="GO" id="GO:1990228">
    <property type="term" value="C:sulfurtransferase complex"/>
    <property type="evidence" value="ECO:0007669"/>
    <property type="project" value="TreeGrafter"/>
</dbReference>
<dbReference type="GO" id="GO:0016740">
    <property type="term" value="F:transferase activity"/>
    <property type="evidence" value="ECO:0007669"/>
    <property type="project" value="UniProtKB-KW"/>
</dbReference>
<dbReference type="Gene3D" id="3.40.1260.10">
    <property type="entry name" value="DsrEFH-like"/>
    <property type="match status" value="1"/>
</dbReference>
<dbReference type="Pfam" id="PF04077">
    <property type="entry name" value="DsrH"/>
    <property type="match status" value="1"/>
</dbReference>
<sequence>MTTLHVIAHSPFADERLASCLRLLGPQDGLLLCGDATYALKAGSEPFAILQAANLGGRLFALAEDLQARALDSHLAKAVDYAAFVELTLHHDKVNSWL</sequence>
<organism evidence="1 2">
    <name type="scientific">Pseudomonas mosselii</name>
    <dbReference type="NCBI Taxonomy" id="78327"/>
    <lineage>
        <taxon>Bacteria</taxon>
        <taxon>Pseudomonadati</taxon>
        <taxon>Pseudomonadota</taxon>
        <taxon>Gammaproteobacteria</taxon>
        <taxon>Pseudomonadales</taxon>
        <taxon>Pseudomonadaceae</taxon>
        <taxon>Pseudomonas</taxon>
    </lineage>
</organism>
<proteinExistence type="predicted"/>